<dbReference type="PANTHER" id="PTHR43301:SF3">
    <property type="entry name" value="ARABINAN ENDO-1,5-ALPHA-L-ARABINOSIDASE A-RELATED"/>
    <property type="match status" value="1"/>
</dbReference>
<dbReference type="AlphaFoldDB" id="A0A917XG59"/>
<dbReference type="Gene3D" id="2.115.10.20">
    <property type="entry name" value="Glycosyl hydrolase domain, family 43"/>
    <property type="match status" value="1"/>
</dbReference>
<dbReference type="RefSeq" id="WP_229713386.1">
    <property type="nucleotide sequence ID" value="NZ_BMML01000013.1"/>
</dbReference>
<dbReference type="EMBL" id="BMML01000013">
    <property type="protein sequence ID" value="GGN22571.1"/>
    <property type="molecule type" value="Genomic_DNA"/>
</dbReference>
<dbReference type="InterPro" id="IPR050727">
    <property type="entry name" value="GH43_arabinanases"/>
</dbReference>
<gene>
    <name evidence="2" type="ORF">GCM10011578_054370</name>
</gene>
<keyword evidence="3" id="KW-1185">Reference proteome</keyword>
<evidence type="ECO:0000313" key="3">
    <source>
        <dbReference type="Proteomes" id="UP000653411"/>
    </source>
</evidence>
<evidence type="ECO:0000256" key="1">
    <source>
        <dbReference type="SAM" id="MobiDB-lite"/>
    </source>
</evidence>
<dbReference type="CDD" id="cd08983">
    <property type="entry name" value="GH43_Bt3655-like"/>
    <property type="match status" value="1"/>
</dbReference>
<reference evidence="2" key="1">
    <citation type="journal article" date="2014" name="Int. J. Syst. Evol. Microbiol.">
        <title>Complete genome sequence of Corynebacterium casei LMG S-19264T (=DSM 44701T), isolated from a smear-ripened cheese.</title>
        <authorList>
            <consortium name="US DOE Joint Genome Institute (JGI-PGF)"/>
            <person name="Walter F."/>
            <person name="Albersmeier A."/>
            <person name="Kalinowski J."/>
            <person name="Ruckert C."/>
        </authorList>
    </citation>
    <scope>NUCLEOTIDE SEQUENCE</scope>
    <source>
        <strain evidence="2">CGMCC 4.7110</strain>
    </source>
</reference>
<name>A0A917XG59_9ACTN</name>
<feature type="region of interest" description="Disordered" evidence="1">
    <location>
        <begin position="1"/>
        <end position="22"/>
    </location>
</feature>
<dbReference type="Proteomes" id="UP000653411">
    <property type="component" value="Unassembled WGS sequence"/>
</dbReference>
<organism evidence="2 3">
    <name type="scientific">Streptomyces fuscichromogenes</name>
    <dbReference type="NCBI Taxonomy" id="1324013"/>
    <lineage>
        <taxon>Bacteria</taxon>
        <taxon>Bacillati</taxon>
        <taxon>Actinomycetota</taxon>
        <taxon>Actinomycetes</taxon>
        <taxon>Kitasatosporales</taxon>
        <taxon>Streptomycetaceae</taxon>
        <taxon>Streptomyces</taxon>
    </lineage>
</organism>
<reference evidence="2" key="2">
    <citation type="submission" date="2020-09" db="EMBL/GenBank/DDBJ databases">
        <authorList>
            <person name="Sun Q."/>
            <person name="Zhou Y."/>
        </authorList>
    </citation>
    <scope>NUCLEOTIDE SEQUENCE</scope>
    <source>
        <strain evidence="2">CGMCC 4.7110</strain>
    </source>
</reference>
<accession>A0A917XG59</accession>
<dbReference type="SUPFAM" id="SSF75005">
    <property type="entry name" value="Arabinanase/levansucrase/invertase"/>
    <property type="match status" value="1"/>
</dbReference>
<dbReference type="PANTHER" id="PTHR43301">
    <property type="entry name" value="ARABINAN ENDO-1,5-ALPHA-L-ARABINOSIDASE"/>
    <property type="match status" value="1"/>
</dbReference>
<evidence type="ECO:0000313" key="2">
    <source>
        <dbReference type="EMBL" id="GGN22571.1"/>
    </source>
</evidence>
<protein>
    <recommendedName>
        <fullName evidence="4">1,4-beta-xylanase</fullName>
    </recommendedName>
</protein>
<sequence length="348" mass="37975">MSRLIPGGAPASEAAPPPRDAPAQPPAGYLFAYFAGEHRPDGEQIRFALCDGPRLDRWHEFTGVRPLAPAGGGARDPFLVRAADGSGFHLLATDLRIHGGDGWEQAIAHGSRSLLVWDSPDLRHWEGPRRVEVMPEQAGCVWAPEAVHDPRRGEYLVFWASTVYPDDDPGHRTPSYQRMYCATTTDFRVFGPPRVWLDKGWPVIDSTVVEHEGWFYRFTKDERLPGTAEAPGAKFVFVERSRDLAGAPFEPVAEGVGRGVDGAAGLAHAEGPIVLPAPDGRGWLLLLDEFGGRGYVPFRAERLDGPVWVPADDPDVRLPPGLRHGSVLPLTGRESAALRDLTPVDVEA</sequence>
<feature type="compositionally biased region" description="Low complexity" evidence="1">
    <location>
        <begin position="1"/>
        <end position="14"/>
    </location>
</feature>
<comment type="caution">
    <text evidence="2">The sequence shown here is derived from an EMBL/GenBank/DDBJ whole genome shotgun (WGS) entry which is preliminary data.</text>
</comment>
<proteinExistence type="predicted"/>
<dbReference type="InterPro" id="IPR023296">
    <property type="entry name" value="Glyco_hydro_beta-prop_sf"/>
</dbReference>
<evidence type="ECO:0008006" key="4">
    <source>
        <dbReference type="Google" id="ProtNLM"/>
    </source>
</evidence>